<reference evidence="1" key="1">
    <citation type="submission" date="2014-09" db="EMBL/GenBank/DDBJ databases">
        <authorList>
            <person name="Magalhaes I.L.F."/>
            <person name="Oliveira U."/>
            <person name="Santos F.R."/>
            <person name="Vidigal T.H.D.A."/>
            <person name="Brescovit A.D."/>
            <person name="Santos A.J."/>
        </authorList>
    </citation>
    <scope>NUCLEOTIDE SEQUENCE</scope>
    <source>
        <tissue evidence="1">Shoot tissue taken approximately 20 cm above the soil surface</tissue>
    </source>
</reference>
<protein>
    <submittedName>
        <fullName evidence="1">Uncharacterized protein</fullName>
    </submittedName>
</protein>
<reference evidence="1" key="2">
    <citation type="journal article" date="2015" name="Data Brief">
        <title>Shoot transcriptome of the giant reed, Arundo donax.</title>
        <authorList>
            <person name="Barrero R.A."/>
            <person name="Guerrero F.D."/>
            <person name="Moolhuijzen P."/>
            <person name="Goolsby J.A."/>
            <person name="Tidwell J."/>
            <person name="Bellgard S.E."/>
            <person name="Bellgard M.I."/>
        </authorList>
    </citation>
    <scope>NUCLEOTIDE SEQUENCE</scope>
    <source>
        <tissue evidence="1">Shoot tissue taken approximately 20 cm above the soil surface</tissue>
    </source>
</reference>
<organism evidence="1">
    <name type="scientific">Arundo donax</name>
    <name type="common">Giant reed</name>
    <name type="synonym">Donax arundinaceus</name>
    <dbReference type="NCBI Taxonomy" id="35708"/>
    <lineage>
        <taxon>Eukaryota</taxon>
        <taxon>Viridiplantae</taxon>
        <taxon>Streptophyta</taxon>
        <taxon>Embryophyta</taxon>
        <taxon>Tracheophyta</taxon>
        <taxon>Spermatophyta</taxon>
        <taxon>Magnoliopsida</taxon>
        <taxon>Liliopsida</taxon>
        <taxon>Poales</taxon>
        <taxon>Poaceae</taxon>
        <taxon>PACMAD clade</taxon>
        <taxon>Arundinoideae</taxon>
        <taxon>Arundineae</taxon>
        <taxon>Arundo</taxon>
    </lineage>
</organism>
<dbReference type="EMBL" id="GBRH01231575">
    <property type="protein sequence ID" value="JAD66320.1"/>
    <property type="molecule type" value="Transcribed_RNA"/>
</dbReference>
<accession>A0A0A9BYT3</accession>
<evidence type="ECO:0000313" key="1">
    <source>
        <dbReference type="EMBL" id="JAD66320.1"/>
    </source>
</evidence>
<sequence length="50" mass="5754">MPYTHPKLCWCTIQKKCAGAQYKKSSKSANLNSLLRVSSFNIRHQIRRGC</sequence>
<name>A0A0A9BYT3_ARUDO</name>
<proteinExistence type="predicted"/>
<dbReference type="AlphaFoldDB" id="A0A0A9BYT3"/>